<keyword evidence="2" id="KW-0574">Periplasm</keyword>
<reference evidence="6 7" key="1">
    <citation type="submission" date="2015-11" db="EMBL/GenBank/DDBJ databases">
        <title>Genomic analysis of 38 Legionella species identifies large and diverse effector repertoires.</title>
        <authorList>
            <person name="Burstein D."/>
            <person name="Amaro F."/>
            <person name="Zusman T."/>
            <person name="Lifshitz Z."/>
            <person name="Cohen O."/>
            <person name="Gilbert J.A."/>
            <person name="Pupko T."/>
            <person name="Shuman H.A."/>
            <person name="Segal G."/>
        </authorList>
    </citation>
    <scope>NUCLEOTIDE SEQUENCE [LARGE SCALE GENOMIC DNA]</scope>
    <source>
        <strain evidence="6 7">ATCC 49504</strain>
    </source>
</reference>
<keyword evidence="7" id="KW-1185">Reference proteome</keyword>
<feature type="domain" description="Thioredoxin" evidence="5">
    <location>
        <begin position="14"/>
        <end position="205"/>
    </location>
</feature>
<evidence type="ECO:0000256" key="2">
    <source>
        <dbReference type="PIRNR" id="PIRNR001488"/>
    </source>
</evidence>
<comment type="caution">
    <text evidence="6">The sequence shown here is derived from an EMBL/GenBank/DDBJ whole genome shotgun (WGS) entry which is preliminary data.</text>
</comment>
<evidence type="ECO:0000256" key="4">
    <source>
        <dbReference type="SAM" id="SignalP"/>
    </source>
</evidence>
<sequence>MLNTLRSRLKALFTLSLLLMPLFAAAAIVEGEDYQVLAAKPAGSGAVLVREFFSFGCPACYRLEPTLQQWVKAEGKKIRFVRTPVIFRPAWEVYARAWYASDTLGLSDAMAPKLFAAVQDEKHPLESNAEMIAFFVENGVQKDVAESAFTHSMAMDMALGQSVARMSAAHINAVPAIVVGNRYKTDLQMAKSPERLLEVLDYLVKKAQTA</sequence>
<proteinExistence type="inferred from homology"/>
<dbReference type="InterPro" id="IPR023205">
    <property type="entry name" value="DsbA/DsbL"/>
</dbReference>
<accession>A0A0W0TP07</accession>
<evidence type="ECO:0000256" key="1">
    <source>
        <dbReference type="ARBA" id="ARBA00022729"/>
    </source>
</evidence>
<name>A0A0W0TP07_9GAMM</name>
<feature type="disulfide bond" description="Redox-active" evidence="3">
    <location>
        <begin position="57"/>
        <end position="60"/>
    </location>
</feature>
<dbReference type="PIRSF" id="PIRSF001488">
    <property type="entry name" value="Tdi_protein"/>
    <property type="match status" value="1"/>
</dbReference>
<dbReference type="AlphaFoldDB" id="A0A0W0TP07"/>
<dbReference type="PROSITE" id="PS51352">
    <property type="entry name" value="THIOREDOXIN_2"/>
    <property type="match status" value="1"/>
</dbReference>
<dbReference type="RefSeq" id="WP_035901610.1">
    <property type="nucleotide sequence ID" value="NZ_CAAAHN010000002.1"/>
</dbReference>
<dbReference type="InterPro" id="IPR013766">
    <property type="entry name" value="Thioredoxin_domain"/>
</dbReference>
<dbReference type="PANTHER" id="PTHR35891:SF2">
    <property type="entry name" value="THIOL:DISULFIDE INTERCHANGE PROTEIN DSBA"/>
    <property type="match status" value="1"/>
</dbReference>
<feature type="chain" id="PRO_5006913246" description="Thiol:disulfide interchange protein" evidence="4">
    <location>
        <begin position="27"/>
        <end position="210"/>
    </location>
</feature>
<dbReference type="Gene3D" id="3.40.30.10">
    <property type="entry name" value="Glutaredoxin"/>
    <property type="match status" value="1"/>
</dbReference>
<keyword evidence="1 4" id="KW-0732">Signal</keyword>
<dbReference type="PATRIC" id="fig|45065.4.peg.2156"/>
<dbReference type="GO" id="GO:0042597">
    <property type="term" value="C:periplasmic space"/>
    <property type="evidence" value="ECO:0007669"/>
    <property type="project" value="UniProtKB-SubCell"/>
</dbReference>
<protein>
    <recommendedName>
        <fullName evidence="2">Thiol:disulfide interchange protein</fullName>
    </recommendedName>
</protein>
<dbReference type="InterPro" id="IPR012336">
    <property type="entry name" value="Thioredoxin-like_fold"/>
</dbReference>
<gene>
    <name evidence="6" type="primary">dsbA</name>
    <name evidence="6" type="ORF">Lgee_1984</name>
</gene>
<dbReference type="STRING" id="45065.Lgee_1984"/>
<dbReference type="InterPro" id="IPR036249">
    <property type="entry name" value="Thioredoxin-like_sf"/>
</dbReference>
<comment type="subcellular location">
    <subcellularLocation>
        <location evidence="2">Periplasm</location>
    </subcellularLocation>
</comment>
<feature type="signal peptide" evidence="4">
    <location>
        <begin position="1"/>
        <end position="26"/>
    </location>
</feature>
<evidence type="ECO:0000313" key="7">
    <source>
        <dbReference type="Proteomes" id="UP000054785"/>
    </source>
</evidence>
<evidence type="ECO:0000313" key="6">
    <source>
        <dbReference type="EMBL" id="KTC97323.1"/>
    </source>
</evidence>
<dbReference type="PANTHER" id="PTHR35891">
    <property type="entry name" value="THIOL:DISULFIDE INTERCHANGE PROTEIN DSBA"/>
    <property type="match status" value="1"/>
</dbReference>
<dbReference type="Pfam" id="PF13462">
    <property type="entry name" value="Thioredoxin_4"/>
    <property type="match status" value="1"/>
</dbReference>
<dbReference type="InterPro" id="IPR050824">
    <property type="entry name" value="Thiol_disulfide_DsbA"/>
</dbReference>
<comment type="similarity">
    <text evidence="2">Belongs to the thioredoxin family.</text>
</comment>
<organism evidence="6 7">
    <name type="scientific">Legionella geestiana</name>
    <dbReference type="NCBI Taxonomy" id="45065"/>
    <lineage>
        <taxon>Bacteria</taxon>
        <taxon>Pseudomonadati</taxon>
        <taxon>Pseudomonadota</taxon>
        <taxon>Gammaproteobacteria</taxon>
        <taxon>Legionellales</taxon>
        <taxon>Legionellaceae</taxon>
        <taxon>Legionella</taxon>
    </lineage>
</organism>
<dbReference type="CDD" id="cd03019">
    <property type="entry name" value="DsbA_DsbA"/>
    <property type="match status" value="1"/>
</dbReference>
<dbReference type="Proteomes" id="UP000054785">
    <property type="component" value="Unassembled WGS sequence"/>
</dbReference>
<keyword evidence="2" id="KW-1015">Disulfide bond</keyword>
<evidence type="ECO:0000256" key="3">
    <source>
        <dbReference type="PIRSR" id="PIRSR001488-1"/>
    </source>
</evidence>
<dbReference type="SUPFAM" id="SSF52833">
    <property type="entry name" value="Thioredoxin-like"/>
    <property type="match status" value="1"/>
</dbReference>
<dbReference type="EMBL" id="LNYC01000072">
    <property type="protein sequence ID" value="KTC97323.1"/>
    <property type="molecule type" value="Genomic_DNA"/>
</dbReference>
<evidence type="ECO:0000259" key="5">
    <source>
        <dbReference type="PROSITE" id="PS51352"/>
    </source>
</evidence>